<name>A0A4P7LAL4_9BURK</name>
<evidence type="ECO:0000313" key="4">
    <source>
        <dbReference type="EMBL" id="QBY52944.1"/>
    </source>
</evidence>
<evidence type="ECO:0000259" key="3">
    <source>
        <dbReference type="Pfam" id="PF07859"/>
    </source>
</evidence>
<evidence type="ECO:0000313" key="5">
    <source>
        <dbReference type="Proteomes" id="UP000295294"/>
    </source>
</evidence>
<evidence type="ECO:0000256" key="1">
    <source>
        <dbReference type="ARBA" id="ARBA00010515"/>
    </source>
</evidence>
<sequence length="335" mass="35682">MSAVPSSVNQMPGLPSAQLDPQVAQLLELIARAKRPPINALDPEDAKIAYEKSAPILDISPPAVHATEDLHVPARDGHAIPARLYTPREASWAEPLPLLVYYHGGGFTVGSVNSHDALCRLLCGEADCMVLSVDYRLGPEWRFPAAVNDAFDALHWIFAEAGRLGADPARIALGGDSAGGTLAAASAVEARNAGFAPVLQMLLYPGTCARQDTPSHRALAEGYLLTAEMIRWFFAQYLDQEASRDDWRFAPLDGGGNGADVRNVCPAWVAVAGYDPLHDEGVAYAAKLRAAGVPATLANYPGMIHDFFKLGRFVPAVAQAHADAVAALRTAFAQP</sequence>
<gene>
    <name evidence="4" type="ORF">E0W60_17510</name>
</gene>
<keyword evidence="2 4" id="KW-0378">Hydrolase</keyword>
<reference evidence="4 5" key="1">
    <citation type="submission" date="2019-03" db="EMBL/GenBank/DDBJ databases">
        <title>Efficiently degradation of phenoxyalkanoic acid herbicides by Cupriavidus oxalaticus strain X32.</title>
        <authorList>
            <person name="Sheng X."/>
        </authorList>
    </citation>
    <scope>NUCLEOTIDE SEQUENCE [LARGE SCALE GENOMIC DNA]</scope>
    <source>
        <strain evidence="4 5">X32</strain>
    </source>
</reference>
<dbReference type="Pfam" id="PF07859">
    <property type="entry name" value="Abhydrolase_3"/>
    <property type="match status" value="1"/>
</dbReference>
<dbReference type="InterPro" id="IPR013094">
    <property type="entry name" value="AB_hydrolase_3"/>
</dbReference>
<feature type="domain" description="Alpha/beta hydrolase fold-3" evidence="3">
    <location>
        <begin position="99"/>
        <end position="308"/>
    </location>
</feature>
<dbReference type="KEGG" id="cox:E0W60_17510"/>
<proteinExistence type="inferred from homology"/>
<dbReference type="PANTHER" id="PTHR48081">
    <property type="entry name" value="AB HYDROLASE SUPERFAMILY PROTEIN C4A8.06C"/>
    <property type="match status" value="1"/>
</dbReference>
<dbReference type="STRING" id="1349762.GCA_001592245_05660"/>
<dbReference type="AlphaFoldDB" id="A0A4P7LAL4"/>
<evidence type="ECO:0000256" key="2">
    <source>
        <dbReference type="ARBA" id="ARBA00022801"/>
    </source>
</evidence>
<dbReference type="OrthoDB" id="9794445at2"/>
<dbReference type="Proteomes" id="UP000295294">
    <property type="component" value="Chromosome 2"/>
</dbReference>
<accession>A0A4P7LAL4</accession>
<organism evidence="4 5">
    <name type="scientific">Cupriavidus oxalaticus</name>
    <dbReference type="NCBI Taxonomy" id="96344"/>
    <lineage>
        <taxon>Bacteria</taxon>
        <taxon>Pseudomonadati</taxon>
        <taxon>Pseudomonadota</taxon>
        <taxon>Betaproteobacteria</taxon>
        <taxon>Burkholderiales</taxon>
        <taxon>Burkholderiaceae</taxon>
        <taxon>Cupriavidus</taxon>
    </lineage>
</organism>
<dbReference type="GO" id="GO:0016787">
    <property type="term" value="F:hydrolase activity"/>
    <property type="evidence" value="ECO:0007669"/>
    <property type="project" value="UniProtKB-KW"/>
</dbReference>
<dbReference type="InterPro" id="IPR050300">
    <property type="entry name" value="GDXG_lipolytic_enzyme"/>
</dbReference>
<dbReference type="PANTHER" id="PTHR48081:SF8">
    <property type="entry name" value="ALPHA_BETA HYDROLASE FOLD-3 DOMAIN-CONTAINING PROTEIN-RELATED"/>
    <property type="match status" value="1"/>
</dbReference>
<protein>
    <submittedName>
        <fullName evidence="4">Alpha/beta hydrolase</fullName>
    </submittedName>
</protein>
<dbReference type="FunFam" id="3.40.50.1820:FF:000089">
    <property type="entry name" value="Alpha/beta hydrolase"/>
    <property type="match status" value="1"/>
</dbReference>
<dbReference type="RefSeq" id="WP_135705064.1">
    <property type="nucleotide sequence ID" value="NZ_CP038635.1"/>
</dbReference>
<comment type="similarity">
    <text evidence="1">Belongs to the 'GDXG' lipolytic enzyme family.</text>
</comment>
<dbReference type="EMBL" id="CP038635">
    <property type="protein sequence ID" value="QBY52944.1"/>
    <property type="molecule type" value="Genomic_DNA"/>
</dbReference>
<dbReference type="SUPFAM" id="SSF53474">
    <property type="entry name" value="alpha/beta-Hydrolases"/>
    <property type="match status" value="1"/>
</dbReference>
<dbReference type="InterPro" id="IPR029058">
    <property type="entry name" value="AB_hydrolase_fold"/>
</dbReference>
<dbReference type="Gene3D" id="3.40.50.1820">
    <property type="entry name" value="alpha/beta hydrolase"/>
    <property type="match status" value="1"/>
</dbReference>